<name>A0A1H8DB38_9SPHI</name>
<dbReference type="GO" id="GO:0016020">
    <property type="term" value="C:membrane"/>
    <property type="evidence" value="ECO:0007669"/>
    <property type="project" value="InterPro"/>
</dbReference>
<keyword evidence="2" id="KW-0472">Membrane</keyword>
<dbReference type="STRING" id="551995.SAMN05192574_102281"/>
<evidence type="ECO:0000256" key="1">
    <source>
        <dbReference type="PROSITE-ProRule" id="PRU00339"/>
    </source>
</evidence>
<dbReference type="SUPFAM" id="SSF48452">
    <property type="entry name" value="TPR-like"/>
    <property type="match status" value="3"/>
</dbReference>
<sequence>MAYATFAQNSEIDSIERLLKNHALADSIKIKSYNELAFDYSDQDPNKGLEYADKAIALCQQLHDNIRLGTAYNYKALNYASLGKDSLAINCYRQAIRLAQFNGNKKGEGKALNNLAILYTNRAEYQKSLELRLGASAIFEEIHDQKAIGGISNNLGVTYLYLGDYPQALSSYFKALGIAQRLHDQQGQARALMNVGLVYKKLGNYKQTFRYYGLALNLFRQLGDDQQLAGLLANMGSAYDKYGDHQKALALFNQALAVNKKNKMLREQASNLTDIGVVYDNLKQYHLAYQYLQQALGLYKAAPDKNTLAVIYNELSGILLSAPDSALQSIGLKPREKYVAAEQYAMKAIKVSKQTGSIEREMNGWEALSTVHQQMKKYDKALSDYKKFSRLKDSIFNDEKRIEIERAAIQFEAGKKEALAQAAFQKEKVIKNAATAGLIIVLVASIALFVSYKKRRDALQAQKDLALQAKVNETETKVLRLQMNPHFIFNSLNAISNYMIKNDVKTADYFLSKFAGLMRGILENSQEKEISLADELKMTEMYMHLEAIRLNNKFSFSLQVDDGINEEDVLVPPLILQPFVENSIWHGLAPKKENGKIVIAVNSEQHLLRLTVTDDGVGRSNSENKQKRSLGVKITADRLALLNTFADNRMGIRIVDLDKGTRVEITLPYRTDTDT</sequence>
<dbReference type="PANTHER" id="PTHR34220:SF7">
    <property type="entry name" value="SENSOR HISTIDINE KINASE YPDA"/>
    <property type="match status" value="1"/>
</dbReference>
<organism evidence="4 5">
    <name type="scientific">Mucilaginibacter gossypiicola</name>
    <dbReference type="NCBI Taxonomy" id="551995"/>
    <lineage>
        <taxon>Bacteria</taxon>
        <taxon>Pseudomonadati</taxon>
        <taxon>Bacteroidota</taxon>
        <taxon>Sphingobacteriia</taxon>
        <taxon>Sphingobacteriales</taxon>
        <taxon>Sphingobacteriaceae</taxon>
        <taxon>Mucilaginibacter</taxon>
    </lineage>
</organism>
<dbReference type="PANTHER" id="PTHR34220">
    <property type="entry name" value="SENSOR HISTIDINE KINASE YPDA"/>
    <property type="match status" value="1"/>
</dbReference>
<dbReference type="Gene3D" id="3.30.565.10">
    <property type="entry name" value="Histidine kinase-like ATPase, C-terminal domain"/>
    <property type="match status" value="1"/>
</dbReference>
<feature type="domain" description="Signal transduction histidine kinase internal region" evidence="3">
    <location>
        <begin position="475"/>
        <end position="554"/>
    </location>
</feature>
<keyword evidence="2" id="KW-1133">Transmembrane helix</keyword>
<dbReference type="Pfam" id="PF06580">
    <property type="entry name" value="His_kinase"/>
    <property type="match status" value="1"/>
</dbReference>
<dbReference type="Pfam" id="PF13424">
    <property type="entry name" value="TPR_12"/>
    <property type="match status" value="2"/>
</dbReference>
<dbReference type="SMART" id="SM00028">
    <property type="entry name" value="TPR"/>
    <property type="match status" value="7"/>
</dbReference>
<reference evidence="5" key="1">
    <citation type="submission" date="2016-10" db="EMBL/GenBank/DDBJ databases">
        <authorList>
            <person name="Varghese N."/>
            <person name="Submissions S."/>
        </authorList>
    </citation>
    <scope>NUCLEOTIDE SEQUENCE [LARGE SCALE GENOMIC DNA]</scope>
    <source>
        <strain evidence="5">Gh-48</strain>
    </source>
</reference>
<dbReference type="EMBL" id="FOCL01000002">
    <property type="protein sequence ID" value="SEN04469.1"/>
    <property type="molecule type" value="Genomic_DNA"/>
</dbReference>
<dbReference type="Gene3D" id="1.25.40.10">
    <property type="entry name" value="Tetratricopeptide repeat domain"/>
    <property type="match status" value="2"/>
</dbReference>
<dbReference type="InterPro" id="IPR050640">
    <property type="entry name" value="Bact_2-comp_sensor_kinase"/>
</dbReference>
<dbReference type="AlphaFoldDB" id="A0A1H8DB38"/>
<dbReference type="RefSeq" id="WP_167667829.1">
    <property type="nucleotide sequence ID" value="NZ_FOCL01000002.1"/>
</dbReference>
<evidence type="ECO:0000259" key="3">
    <source>
        <dbReference type="Pfam" id="PF06580"/>
    </source>
</evidence>
<feature type="repeat" description="TPR" evidence="1">
    <location>
        <begin position="189"/>
        <end position="222"/>
    </location>
</feature>
<proteinExistence type="predicted"/>
<dbReference type="SUPFAM" id="SSF55874">
    <property type="entry name" value="ATPase domain of HSP90 chaperone/DNA topoisomerase II/histidine kinase"/>
    <property type="match status" value="1"/>
</dbReference>
<accession>A0A1H8DB38</accession>
<keyword evidence="1" id="KW-0802">TPR repeat</keyword>
<dbReference type="GO" id="GO:0000155">
    <property type="term" value="F:phosphorelay sensor kinase activity"/>
    <property type="evidence" value="ECO:0007669"/>
    <property type="project" value="InterPro"/>
</dbReference>
<evidence type="ECO:0000313" key="5">
    <source>
        <dbReference type="Proteomes" id="UP000198942"/>
    </source>
</evidence>
<dbReference type="InterPro" id="IPR019734">
    <property type="entry name" value="TPR_rpt"/>
</dbReference>
<evidence type="ECO:0000313" key="4">
    <source>
        <dbReference type="EMBL" id="SEN04469.1"/>
    </source>
</evidence>
<feature type="repeat" description="TPR" evidence="1">
    <location>
        <begin position="229"/>
        <end position="262"/>
    </location>
</feature>
<dbReference type="InterPro" id="IPR036890">
    <property type="entry name" value="HATPase_C_sf"/>
</dbReference>
<protein>
    <submittedName>
        <fullName evidence="4">Tetratricopeptide repeat-containing protein</fullName>
    </submittedName>
</protein>
<dbReference type="InterPro" id="IPR010559">
    <property type="entry name" value="Sig_transdc_His_kin_internal"/>
</dbReference>
<feature type="repeat" description="TPR" evidence="1">
    <location>
        <begin position="149"/>
        <end position="182"/>
    </location>
</feature>
<dbReference type="Pfam" id="PF13181">
    <property type="entry name" value="TPR_8"/>
    <property type="match status" value="2"/>
</dbReference>
<feature type="transmembrane region" description="Helical" evidence="2">
    <location>
        <begin position="433"/>
        <end position="452"/>
    </location>
</feature>
<dbReference type="PROSITE" id="PS50005">
    <property type="entry name" value="TPR"/>
    <property type="match status" value="3"/>
</dbReference>
<dbReference type="InterPro" id="IPR011990">
    <property type="entry name" value="TPR-like_helical_dom_sf"/>
</dbReference>
<keyword evidence="5" id="KW-1185">Reference proteome</keyword>
<dbReference type="Proteomes" id="UP000198942">
    <property type="component" value="Unassembled WGS sequence"/>
</dbReference>
<keyword evidence="2" id="KW-0812">Transmembrane</keyword>
<gene>
    <name evidence="4" type="ORF">SAMN05192574_102281</name>
</gene>
<evidence type="ECO:0000256" key="2">
    <source>
        <dbReference type="SAM" id="Phobius"/>
    </source>
</evidence>